<organism evidence="2 3">
    <name type="scientific">Vibrio mimicus VM603</name>
    <dbReference type="NCBI Taxonomy" id="671074"/>
    <lineage>
        <taxon>Bacteria</taxon>
        <taxon>Pseudomonadati</taxon>
        <taxon>Pseudomonadota</taxon>
        <taxon>Gammaproteobacteria</taxon>
        <taxon>Vibrionales</taxon>
        <taxon>Vibrionaceae</taxon>
        <taxon>Vibrio</taxon>
    </lineage>
</organism>
<evidence type="ECO:0000313" key="2">
    <source>
        <dbReference type="EMBL" id="EEW07553.1"/>
    </source>
</evidence>
<gene>
    <name evidence="2" type="ORF">VMB_12140</name>
</gene>
<accession>D2YCG7</accession>
<reference evidence="2 3" key="1">
    <citation type="journal article" date="2009" name="BMC Evol. Biol.">
        <title>Genomic taxonomy of Vibrios.</title>
        <authorList>
            <person name="Thompson C.C."/>
            <person name="Vicente A.C."/>
            <person name="Souza R.C."/>
            <person name="Vasconcelos A.T."/>
            <person name="Vesth T."/>
            <person name="Alves N.Jr."/>
            <person name="Ussery D.W."/>
            <person name="Iida T."/>
            <person name="Thompson F.L."/>
        </authorList>
    </citation>
    <scope>NUCLEOTIDE SEQUENCE [LARGE SCALE GENOMIC DNA]</scope>
    <source>
        <strain evidence="2 3">VM603</strain>
    </source>
</reference>
<sequence length="240" mass="27129">MHQIKNTIILDPDGPLMKGKINPEEGSVEVTNYADVYMLNCGKALSSIDSAIDSARLSLSLLNTSALDSIASNNGDKAELIQLWVENSIIRVQSIYDRALILVSRVFDLGLANESMSHNTIVCNEHIKRHGVDNLMKAVNRKCNEYRFVRNSVIHHERYSEEALDNVTLFLQASHLSVENGGEAILEQRILDRIVEEYLGTKKDELTKYLDEIEAKLNELYDALIPIYDQKKEQLSVIKI</sequence>
<protein>
    <recommendedName>
        <fullName evidence="1">Cthe-2314-like HEPN domain-containing protein</fullName>
    </recommendedName>
</protein>
<feature type="domain" description="Cthe-2314-like HEPN" evidence="1">
    <location>
        <begin position="57"/>
        <end position="222"/>
    </location>
</feature>
<comment type="caution">
    <text evidence="2">The sequence shown here is derived from an EMBL/GenBank/DDBJ whole genome shotgun (WGS) entry which is preliminary data.</text>
</comment>
<evidence type="ECO:0000259" key="1">
    <source>
        <dbReference type="Pfam" id="PF18730"/>
    </source>
</evidence>
<name>D2YCG7_VIBMI</name>
<evidence type="ECO:0000313" key="3">
    <source>
        <dbReference type="Proteomes" id="UP000004827"/>
    </source>
</evidence>
<proteinExistence type="predicted"/>
<dbReference type="EMBL" id="ACYU01000042">
    <property type="protein sequence ID" value="EEW07553.1"/>
    <property type="molecule type" value="Genomic_DNA"/>
</dbReference>
<dbReference type="RefSeq" id="WP_000553953.1">
    <property type="nucleotide sequence ID" value="NZ_ACYU01000042.1"/>
</dbReference>
<dbReference type="InterPro" id="IPR041394">
    <property type="entry name" value="HEPN_Cthe2314"/>
</dbReference>
<dbReference type="Proteomes" id="UP000004827">
    <property type="component" value="Unassembled WGS sequence"/>
</dbReference>
<dbReference type="Pfam" id="PF18730">
    <property type="entry name" value="HEPN_Cthe2314"/>
    <property type="match status" value="1"/>
</dbReference>
<dbReference type="AlphaFoldDB" id="D2YCG7"/>